<protein>
    <recommendedName>
        <fullName evidence="1">Peptidase C14 caspase domain-containing protein</fullName>
    </recommendedName>
</protein>
<dbReference type="AlphaFoldDB" id="A0A172TXW4"/>
<keyword evidence="3" id="KW-1185">Reference proteome</keyword>
<dbReference type="OrthoDB" id="1492850at2"/>
<name>A0A172TXW4_9BACT</name>
<dbReference type="EMBL" id="CP011390">
    <property type="protein sequence ID" value="ANE51925.1"/>
    <property type="molecule type" value="Genomic_DNA"/>
</dbReference>
<feature type="domain" description="Peptidase C14 caspase" evidence="1">
    <location>
        <begin position="40"/>
        <end position="289"/>
    </location>
</feature>
<evidence type="ECO:0000259" key="1">
    <source>
        <dbReference type="Pfam" id="PF00656"/>
    </source>
</evidence>
<evidence type="ECO:0000313" key="2">
    <source>
        <dbReference type="EMBL" id="ANE51925.1"/>
    </source>
</evidence>
<proteinExistence type="predicted"/>
<dbReference type="Proteomes" id="UP000077177">
    <property type="component" value="Chromosome"/>
</dbReference>
<reference evidence="3" key="1">
    <citation type="submission" date="2015-01" db="EMBL/GenBank/DDBJ databases">
        <title>Flavisolibacter sp./LCS9/ whole genome sequencing.</title>
        <authorList>
            <person name="Kim M.K."/>
            <person name="Srinivasan S."/>
            <person name="Lee J.-J."/>
        </authorList>
    </citation>
    <scope>NUCLEOTIDE SEQUENCE [LARGE SCALE GENOMIC DNA]</scope>
    <source>
        <strain evidence="3">LCS9</strain>
    </source>
</reference>
<dbReference type="STRING" id="1492898.SY85_16930"/>
<dbReference type="PANTHER" id="PTHR48104:SF30">
    <property type="entry name" value="METACASPASE-1"/>
    <property type="match status" value="1"/>
</dbReference>
<gene>
    <name evidence="2" type="ORF">SY85_16930</name>
</gene>
<dbReference type="RefSeq" id="WP_066406064.1">
    <property type="nucleotide sequence ID" value="NZ_CP011390.1"/>
</dbReference>
<dbReference type="GO" id="GO:0006508">
    <property type="term" value="P:proteolysis"/>
    <property type="evidence" value="ECO:0007669"/>
    <property type="project" value="InterPro"/>
</dbReference>
<dbReference type="GO" id="GO:0005737">
    <property type="term" value="C:cytoplasm"/>
    <property type="evidence" value="ECO:0007669"/>
    <property type="project" value="TreeGrafter"/>
</dbReference>
<dbReference type="InterPro" id="IPR011600">
    <property type="entry name" value="Pept_C14_caspase"/>
</dbReference>
<dbReference type="KEGG" id="fla:SY85_16930"/>
<accession>A0A172TXW4</accession>
<dbReference type="Pfam" id="PF00656">
    <property type="entry name" value="Peptidase_C14"/>
    <property type="match status" value="1"/>
</dbReference>
<dbReference type="GO" id="GO:0004197">
    <property type="term" value="F:cysteine-type endopeptidase activity"/>
    <property type="evidence" value="ECO:0007669"/>
    <property type="project" value="InterPro"/>
</dbReference>
<dbReference type="SUPFAM" id="SSF52129">
    <property type="entry name" value="Caspase-like"/>
    <property type="match status" value="1"/>
</dbReference>
<dbReference type="Gene3D" id="3.40.50.1460">
    <property type="match status" value="1"/>
</dbReference>
<dbReference type="InterPro" id="IPR050452">
    <property type="entry name" value="Metacaspase"/>
</dbReference>
<sequence>MNIIEASVTNSNGIESYHMPLTISCKPTITKPERLHFIGIGIDRFRDSRHNLNYSVKDVRDLALKLKEKYGTAITIDTLFNENVTTTNITQLKQKLLQTAVDDKVMVSYSGHGLLSKQYDYYLSTYKVDFNNPEKGGLPYDALEALMDSIPARKKLMLIDACHSGELDKEELQKIAQVNASSTATTTTGARGGTPLLLNKKKVGMKSSFELMQQLFVNVGRSTGTTIISAAGGTQFALERGDLKNGVFTYSILEYLNTHTSATVSELKQYVNQRVPELTKGAQVPTTRTETRQVEWRVW</sequence>
<dbReference type="InterPro" id="IPR029030">
    <property type="entry name" value="Caspase-like_dom_sf"/>
</dbReference>
<reference evidence="2 3" key="2">
    <citation type="journal article" date="2016" name="Int. J. Syst. Evol. Microbiol.">
        <title>Flavisolibacter tropicus sp. nov., isolated from tropical soil.</title>
        <authorList>
            <person name="Lee J.J."/>
            <person name="Kang M.S."/>
            <person name="Kim G.S."/>
            <person name="Lee C.S."/>
            <person name="Lim S."/>
            <person name="Lee J."/>
            <person name="Roh S.H."/>
            <person name="Kang H."/>
            <person name="Ha J.M."/>
            <person name="Bae S."/>
            <person name="Jung H.Y."/>
            <person name="Kim M.K."/>
        </authorList>
    </citation>
    <scope>NUCLEOTIDE SEQUENCE [LARGE SCALE GENOMIC DNA]</scope>
    <source>
        <strain evidence="2 3">LCS9</strain>
    </source>
</reference>
<evidence type="ECO:0000313" key="3">
    <source>
        <dbReference type="Proteomes" id="UP000077177"/>
    </source>
</evidence>
<dbReference type="PANTHER" id="PTHR48104">
    <property type="entry name" value="METACASPASE-4"/>
    <property type="match status" value="1"/>
</dbReference>
<organism evidence="2 3">
    <name type="scientific">Flavisolibacter tropicus</name>
    <dbReference type="NCBI Taxonomy" id="1492898"/>
    <lineage>
        <taxon>Bacteria</taxon>
        <taxon>Pseudomonadati</taxon>
        <taxon>Bacteroidota</taxon>
        <taxon>Chitinophagia</taxon>
        <taxon>Chitinophagales</taxon>
        <taxon>Chitinophagaceae</taxon>
        <taxon>Flavisolibacter</taxon>
    </lineage>
</organism>